<name>A0ABM9UQR5_SARVE</name>
<organism evidence="1 2">
    <name type="scientific">Sarcina ventriculi</name>
    <name type="common">Clostridium ventriculi</name>
    <dbReference type="NCBI Taxonomy" id="1267"/>
    <lineage>
        <taxon>Bacteria</taxon>
        <taxon>Bacillati</taxon>
        <taxon>Bacillota</taxon>
        <taxon>Clostridia</taxon>
        <taxon>Eubacteriales</taxon>
        <taxon>Clostridiaceae</taxon>
        <taxon>Sarcina</taxon>
    </lineage>
</organism>
<gene>
    <name evidence="1" type="ORF">ERS852473_01527</name>
</gene>
<keyword evidence="2" id="KW-1185">Reference proteome</keyword>
<dbReference type="InterPro" id="IPR014199">
    <property type="entry name" value="Spore_YtxC"/>
</dbReference>
<dbReference type="NCBIfam" id="TIGR02834">
    <property type="entry name" value="spo_ytxC"/>
    <property type="match status" value="1"/>
</dbReference>
<dbReference type="Proteomes" id="UP000095488">
    <property type="component" value="Unassembled WGS sequence"/>
</dbReference>
<evidence type="ECO:0000313" key="1">
    <source>
        <dbReference type="EMBL" id="CUN96664.1"/>
    </source>
</evidence>
<accession>A0ABM9UQR5</accession>
<comment type="caution">
    <text evidence="1">The sequence shown here is derived from an EMBL/GenBank/DDBJ whole genome shotgun (WGS) entry which is preliminary data.</text>
</comment>
<evidence type="ECO:0000313" key="2">
    <source>
        <dbReference type="Proteomes" id="UP000095488"/>
    </source>
</evidence>
<dbReference type="Pfam" id="PF08812">
    <property type="entry name" value="YtxC"/>
    <property type="match status" value="1"/>
</dbReference>
<sequence length="283" mass="33700">MLLMKLAYEGEEAFIDNIQEIRELLKSKGIIIGISESIEKNTHFVKIFCDDKDYNEKLQNNIYLYISNLIYKTIMENFRRKEMLEYLTENYFFLNHEEIIDIDNEINKIVFQKNIIMDETSVYCLNRINSIVENIKAFLKETGYININGFIRFRMKAMIDTIEEIIDKIVDKYMVEKEYNEFIKLLKYFVDVQECKIEEIDLRILNNGLYEIKNGLGEDVFKEFLNEIKDNADENTINIEDVIISGLITNAPRKIKIFNEVKCNNKEFLRTIKNVFGERVEVY</sequence>
<dbReference type="RefSeq" id="WP_055259179.1">
    <property type="nucleotide sequence ID" value="NZ_BCMV01000024.1"/>
</dbReference>
<reference evidence="1 2" key="1">
    <citation type="submission" date="2015-09" db="EMBL/GenBank/DDBJ databases">
        <authorList>
            <consortium name="Pathogen Informatics"/>
        </authorList>
    </citation>
    <scope>NUCLEOTIDE SEQUENCE [LARGE SCALE GENOMIC DNA]</scope>
    <source>
        <strain evidence="1 2">2789STDY5834858</strain>
    </source>
</reference>
<protein>
    <submittedName>
        <fullName evidence="1">Sporulation protein YtxC</fullName>
    </submittedName>
</protein>
<proteinExistence type="predicted"/>
<dbReference type="EMBL" id="CYZR01000005">
    <property type="protein sequence ID" value="CUN96664.1"/>
    <property type="molecule type" value="Genomic_DNA"/>
</dbReference>